<comment type="function">
    <text evidence="6">Acts as a sulfur carrier required for molybdopterin biosynthesis. Component of the molybdopterin synthase complex that catalyzes the conversion of precursor Z into molybdopterin by mediating the incorporation of 2 sulfur atoms into precursor Z to generate a dithiolene group. In the complex, serves as sulfur donor by being thiocarboxylated (-COSH) at its C-terminus by MOCS3. After interaction with MOCS2B, the sulfur is then transferred to precursor Z to form molybdopterin.</text>
</comment>
<dbReference type="NCBIfam" id="TIGR01682">
    <property type="entry name" value="moaD"/>
    <property type="match status" value="1"/>
</dbReference>
<comment type="subunit">
    <text evidence="6">Heterotetramer; composed of 2 small (MOCS2A) and 2 large (MOCS2B) subunits.</text>
</comment>
<name>D8RBE3_SELML</name>
<evidence type="ECO:0000256" key="5">
    <source>
        <dbReference type="ARBA" id="ARBA00023150"/>
    </source>
</evidence>
<evidence type="ECO:0000313" key="9">
    <source>
        <dbReference type="Proteomes" id="UP000001514"/>
    </source>
</evidence>
<evidence type="ECO:0000313" key="7">
    <source>
        <dbReference type="EMBL" id="EFJ22863.1"/>
    </source>
</evidence>
<dbReference type="HOGENOM" id="CLU_114601_4_3_1"/>
<dbReference type="InterPro" id="IPR012675">
    <property type="entry name" value="Beta-grasp_dom_sf"/>
</dbReference>
<evidence type="ECO:0000256" key="6">
    <source>
        <dbReference type="HAMAP-Rule" id="MF_03051"/>
    </source>
</evidence>
<reference evidence="8 9" key="1">
    <citation type="journal article" date="2011" name="Science">
        <title>The Selaginella genome identifies genetic changes associated with the evolution of vascular plants.</title>
        <authorList>
            <person name="Banks J.A."/>
            <person name="Nishiyama T."/>
            <person name="Hasebe M."/>
            <person name="Bowman J.L."/>
            <person name="Gribskov M."/>
            <person name="dePamphilis C."/>
            <person name="Albert V.A."/>
            <person name="Aono N."/>
            <person name="Aoyama T."/>
            <person name="Ambrose B.A."/>
            <person name="Ashton N.W."/>
            <person name="Axtell M.J."/>
            <person name="Barker E."/>
            <person name="Barker M.S."/>
            <person name="Bennetzen J.L."/>
            <person name="Bonawitz N.D."/>
            <person name="Chapple C."/>
            <person name="Cheng C."/>
            <person name="Correa L.G."/>
            <person name="Dacre M."/>
            <person name="DeBarry J."/>
            <person name="Dreyer I."/>
            <person name="Elias M."/>
            <person name="Engstrom E.M."/>
            <person name="Estelle M."/>
            <person name="Feng L."/>
            <person name="Finet C."/>
            <person name="Floyd S.K."/>
            <person name="Frommer W.B."/>
            <person name="Fujita T."/>
            <person name="Gramzow L."/>
            <person name="Gutensohn M."/>
            <person name="Harholt J."/>
            <person name="Hattori M."/>
            <person name="Heyl A."/>
            <person name="Hirai T."/>
            <person name="Hiwatashi Y."/>
            <person name="Ishikawa M."/>
            <person name="Iwata M."/>
            <person name="Karol K.G."/>
            <person name="Koehler B."/>
            <person name="Kolukisaoglu U."/>
            <person name="Kubo M."/>
            <person name="Kurata T."/>
            <person name="Lalonde S."/>
            <person name="Li K."/>
            <person name="Li Y."/>
            <person name="Litt A."/>
            <person name="Lyons E."/>
            <person name="Manning G."/>
            <person name="Maruyama T."/>
            <person name="Michael T.P."/>
            <person name="Mikami K."/>
            <person name="Miyazaki S."/>
            <person name="Morinaga S."/>
            <person name="Murata T."/>
            <person name="Mueller-Roeber B."/>
            <person name="Nelson D.R."/>
            <person name="Obara M."/>
            <person name="Oguri Y."/>
            <person name="Olmstead R.G."/>
            <person name="Onodera N."/>
            <person name="Petersen B.L."/>
            <person name="Pils B."/>
            <person name="Prigge M."/>
            <person name="Rensing S.A."/>
            <person name="Riano-Pachon D.M."/>
            <person name="Roberts A.W."/>
            <person name="Sato Y."/>
            <person name="Scheller H.V."/>
            <person name="Schulz B."/>
            <person name="Schulz C."/>
            <person name="Shakirov E.V."/>
            <person name="Shibagaki N."/>
            <person name="Shinohara N."/>
            <person name="Shippen D.E."/>
            <person name="Soerensen I."/>
            <person name="Sotooka R."/>
            <person name="Sugimoto N."/>
            <person name="Sugita M."/>
            <person name="Sumikawa N."/>
            <person name="Tanurdzic M."/>
            <person name="Theissen G."/>
            <person name="Ulvskov P."/>
            <person name="Wakazuki S."/>
            <person name="Weng J.K."/>
            <person name="Willats W.W."/>
            <person name="Wipf D."/>
            <person name="Wolf P.G."/>
            <person name="Yang L."/>
            <person name="Zimmer A.D."/>
            <person name="Zhu Q."/>
            <person name="Mitros T."/>
            <person name="Hellsten U."/>
            <person name="Loque D."/>
            <person name="Otillar R."/>
            <person name="Salamov A."/>
            <person name="Schmutz J."/>
            <person name="Shapiro H."/>
            <person name="Lindquist E."/>
            <person name="Lucas S."/>
            <person name="Rokhsar D."/>
            <person name="Grigoriev I.V."/>
        </authorList>
    </citation>
    <scope>NUCLEOTIDE SEQUENCE [LARGE SCALE GENOMIC DNA]</scope>
</reference>
<dbReference type="Pfam" id="PF02597">
    <property type="entry name" value="ThiS"/>
    <property type="match status" value="1"/>
</dbReference>
<keyword evidence="4 6" id="KW-0547">Nucleotide-binding</keyword>
<dbReference type="CDD" id="cd00754">
    <property type="entry name" value="Ubl_MoaD"/>
    <property type="match status" value="1"/>
</dbReference>
<dbReference type="InterPro" id="IPR010038">
    <property type="entry name" value="MoaD_arc-typ"/>
</dbReference>
<dbReference type="GO" id="GO:0030366">
    <property type="term" value="F:molybdopterin synthase activity"/>
    <property type="evidence" value="ECO:0007669"/>
    <property type="project" value="UniProtKB-UniRule"/>
</dbReference>
<evidence type="ECO:0000256" key="1">
    <source>
        <dbReference type="ARBA" id="ARBA00005046"/>
    </source>
</evidence>
<keyword evidence="2 6" id="KW-0963">Cytoplasm</keyword>
<dbReference type="KEGG" id="smo:SELMODRAFT_89945"/>
<dbReference type="NCBIfam" id="TIGR01687">
    <property type="entry name" value="moaD_arch"/>
    <property type="match status" value="1"/>
</dbReference>
<dbReference type="InterPro" id="IPR028887">
    <property type="entry name" value="MOCS2A_euk"/>
</dbReference>
<dbReference type="Gramene" id="EFJ30780">
    <property type="protein sequence ID" value="EFJ30780"/>
    <property type="gene ID" value="SELMODRAFT_89945"/>
</dbReference>
<dbReference type="PANTHER" id="PTHR33359:SF1">
    <property type="entry name" value="MOLYBDOPTERIN SYNTHASE SULFUR CARRIER SUBUNIT"/>
    <property type="match status" value="1"/>
</dbReference>
<protein>
    <recommendedName>
        <fullName evidence="6">Molybdopterin synthase sulfur carrier subunit</fullName>
    </recommendedName>
    <alternativeName>
        <fullName evidence="6">Molybdenum cofactor synthesis protein 2 small subunit</fullName>
    </alternativeName>
    <alternativeName>
        <fullName evidence="6">Molybdenum cofactor synthesis protein 2A</fullName>
        <shortName evidence="6">MOCS2A</shortName>
    </alternativeName>
    <alternativeName>
        <fullName evidence="6">Sulfur carrier protein MOCS2A</fullName>
    </alternativeName>
</protein>
<dbReference type="Gene3D" id="3.10.20.30">
    <property type="match status" value="1"/>
</dbReference>
<dbReference type="GO" id="GO:1990133">
    <property type="term" value="C:molybdopterin adenylyltransferase complex"/>
    <property type="evidence" value="ECO:0000318"/>
    <property type="project" value="GO_Central"/>
</dbReference>
<evidence type="ECO:0000256" key="3">
    <source>
        <dbReference type="ARBA" id="ARBA00022553"/>
    </source>
</evidence>
<feature type="modified residue" description="Glycyl adenylate; alternate" evidence="6">
    <location>
        <position position="91"/>
    </location>
</feature>
<dbReference type="InterPro" id="IPR003749">
    <property type="entry name" value="ThiS/MoaD-like"/>
</dbReference>
<comment type="pathway">
    <text evidence="1 6">Cofactor biosynthesis; molybdopterin biosynthesis.</text>
</comment>
<organism evidence="9">
    <name type="scientific">Selaginella moellendorffii</name>
    <name type="common">Spikemoss</name>
    <dbReference type="NCBI Taxonomy" id="88036"/>
    <lineage>
        <taxon>Eukaryota</taxon>
        <taxon>Viridiplantae</taxon>
        <taxon>Streptophyta</taxon>
        <taxon>Embryophyta</taxon>
        <taxon>Tracheophyta</taxon>
        <taxon>Lycopodiopsida</taxon>
        <taxon>Selaginellales</taxon>
        <taxon>Selaginellaceae</taxon>
        <taxon>Selaginella</taxon>
    </lineage>
</organism>
<dbReference type="OMA" id="HVLFFAK"/>
<dbReference type="FunFam" id="3.10.20.30:FF:000010">
    <property type="entry name" value="Molybdopterin synthase sulfur carrier subunit"/>
    <property type="match status" value="1"/>
</dbReference>
<comment type="PTM">
    <text evidence="6">C-terminal thiocarboxylation occurs in 2 steps, it is first acyl-adenylated (-COAMP) via the hesA/moeB/thiF part of MOCS3, then thiocarboxylated (-COSH) via the rhodanese domain of MOCS3.</text>
</comment>
<dbReference type="SUPFAM" id="SSF54285">
    <property type="entry name" value="MoaD/ThiS"/>
    <property type="match status" value="1"/>
</dbReference>
<evidence type="ECO:0000256" key="4">
    <source>
        <dbReference type="ARBA" id="ARBA00022741"/>
    </source>
</evidence>
<dbReference type="GO" id="GO:0000166">
    <property type="term" value="F:nucleotide binding"/>
    <property type="evidence" value="ECO:0007669"/>
    <property type="project" value="UniProtKB-KW"/>
</dbReference>
<dbReference type="STRING" id="88036.D8RBE3"/>
<comment type="subcellular location">
    <subcellularLocation>
        <location evidence="6">Cytoplasm</location>
    </subcellularLocation>
</comment>
<accession>D8RBE3</accession>
<dbReference type="KEGG" id="smo:SELMODRAFT_104619"/>
<keyword evidence="5 6" id="KW-0501">Molybdenum cofactor biosynthesis</keyword>
<keyword evidence="9" id="KW-1185">Reference proteome</keyword>
<gene>
    <name evidence="7" type="ORF">SELMODRAFT_104619</name>
    <name evidence="8" type="ORF">SELMODRAFT_89945</name>
</gene>
<evidence type="ECO:0000313" key="8">
    <source>
        <dbReference type="EMBL" id="EFJ30780.1"/>
    </source>
</evidence>
<comment type="similarity">
    <text evidence="6">Belongs to the MoaD family. MOCS2A subfamily.</text>
</comment>
<dbReference type="OrthoDB" id="5531344at2759"/>
<proteinExistence type="inferred from homology"/>
<dbReference type="GO" id="GO:0006777">
    <property type="term" value="P:Mo-molybdopterin cofactor biosynthetic process"/>
    <property type="evidence" value="ECO:0000318"/>
    <property type="project" value="GO_Central"/>
</dbReference>
<evidence type="ECO:0000256" key="2">
    <source>
        <dbReference type="ARBA" id="ARBA00022490"/>
    </source>
</evidence>
<dbReference type="UniPathway" id="UPA00344"/>
<dbReference type="Proteomes" id="UP000001514">
    <property type="component" value="Unassembled WGS sequence"/>
</dbReference>
<dbReference type="eggNOG" id="KOG3474">
    <property type="taxonomic scope" value="Eukaryota"/>
</dbReference>
<dbReference type="EMBL" id="GL377594">
    <property type="protein sequence ID" value="EFJ22863.1"/>
    <property type="molecule type" value="Genomic_DNA"/>
</dbReference>
<dbReference type="PANTHER" id="PTHR33359">
    <property type="entry name" value="MOLYBDOPTERIN SYNTHASE SULFUR CARRIER SUBUNIT"/>
    <property type="match status" value="1"/>
</dbReference>
<dbReference type="InterPro" id="IPR044672">
    <property type="entry name" value="MOCS2A"/>
</dbReference>
<dbReference type="InterPro" id="IPR016155">
    <property type="entry name" value="Mopterin_synth/thiamin_S_b"/>
</dbReference>
<dbReference type="InParanoid" id="D8RBE3"/>
<sequence length="91" mass="10072">MESQGKENDNVVVEVLFFARAREIVGVSQMKLELRASSTTRDCMEELLSRFPGLEEIKSVLIVALNHEYVCEPSQLKHGDEVALIPPVSGG</sequence>
<dbReference type="GO" id="GO:1990140">
    <property type="term" value="C:molybdopterin synthase complex"/>
    <property type="evidence" value="ECO:0007669"/>
    <property type="project" value="UniProtKB-UniRule"/>
</dbReference>
<feature type="modified residue" description="1-thioglycine; alternate" evidence="6">
    <location>
        <position position="91"/>
    </location>
</feature>
<keyword evidence="3 6" id="KW-0597">Phosphoprotein</keyword>
<dbReference type="FunCoup" id="D8RBE3">
    <property type="interactions" value="32"/>
</dbReference>
<dbReference type="Gramene" id="EFJ22863">
    <property type="protein sequence ID" value="EFJ22863"/>
    <property type="gene ID" value="SELMODRAFT_104619"/>
</dbReference>
<dbReference type="HAMAP" id="MF_03051">
    <property type="entry name" value="MOCS2A"/>
    <property type="match status" value="1"/>
</dbReference>
<dbReference type="AlphaFoldDB" id="D8RBE3"/>
<dbReference type="EMBL" id="GL377575">
    <property type="protein sequence ID" value="EFJ30780.1"/>
    <property type="molecule type" value="Genomic_DNA"/>
</dbReference>